<dbReference type="InParanoid" id="A0A7N2R1K1"/>
<keyword evidence="3" id="KW-1185">Reference proteome</keyword>
<dbReference type="Proteomes" id="UP000594261">
    <property type="component" value="Chromosome 3"/>
</dbReference>
<evidence type="ECO:0000313" key="2">
    <source>
        <dbReference type="EnsemblPlants" id="QL03p049951:mrna"/>
    </source>
</evidence>
<dbReference type="InterPro" id="IPR026960">
    <property type="entry name" value="RVT-Znf"/>
</dbReference>
<name>A0A7N2R1K1_QUELO</name>
<proteinExistence type="predicted"/>
<reference evidence="2" key="2">
    <citation type="submission" date="2021-01" db="UniProtKB">
        <authorList>
            <consortium name="EnsemblPlants"/>
        </authorList>
    </citation>
    <scope>IDENTIFICATION</scope>
</reference>
<evidence type="ECO:0000313" key="3">
    <source>
        <dbReference type="Proteomes" id="UP000594261"/>
    </source>
</evidence>
<accession>A0A7N2R1K1</accession>
<evidence type="ECO:0000259" key="1">
    <source>
        <dbReference type="Pfam" id="PF13966"/>
    </source>
</evidence>
<sequence length="236" mass="27366">MSPQQPHLTDDHCTSPIIVKLPLKILTFTWKLLQDSLPVFSILNSRGISAINGCPMCNEEKTIHHLFLQCPFVRAVWHSSCLEIRTSDINQVPAKKWIVDCIIANNSMEQIRMGFLQSLFTVLWSLWNHRNQVIYQGKMPNPMEVILTSQTLICRYQLQIAFYEDEDQKQVSRNHSPQQNRHNEWQLLIKVQAIGKEVSREVVMPMKPKTWKGSQFSQVVLAVEGSLTLLQSRMLW</sequence>
<dbReference type="Pfam" id="PF13966">
    <property type="entry name" value="zf-RVT"/>
    <property type="match status" value="1"/>
</dbReference>
<dbReference type="Gramene" id="QL03p049951:mrna">
    <property type="protein sequence ID" value="QL03p049951:mrna"/>
    <property type="gene ID" value="QL03p049951"/>
</dbReference>
<reference evidence="2 3" key="1">
    <citation type="journal article" date="2016" name="G3 (Bethesda)">
        <title>First Draft Assembly and Annotation of the Genome of a California Endemic Oak Quercus lobata Nee (Fagaceae).</title>
        <authorList>
            <person name="Sork V.L."/>
            <person name="Fitz-Gibbon S.T."/>
            <person name="Puiu D."/>
            <person name="Crepeau M."/>
            <person name="Gugger P.F."/>
            <person name="Sherman R."/>
            <person name="Stevens K."/>
            <person name="Langley C.H."/>
            <person name="Pellegrini M."/>
            <person name="Salzberg S.L."/>
        </authorList>
    </citation>
    <scope>NUCLEOTIDE SEQUENCE [LARGE SCALE GENOMIC DNA]</scope>
    <source>
        <strain evidence="2 3">cv. SW786</strain>
    </source>
</reference>
<dbReference type="AlphaFoldDB" id="A0A7N2R1K1"/>
<protein>
    <recommendedName>
        <fullName evidence="1">Reverse transcriptase zinc-binding domain-containing protein</fullName>
    </recommendedName>
</protein>
<feature type="domain" description="Reverse transcriptase zinc-binding" evidence="1">
    <location>
        <begin position="20"/>
        <end position="77"/>
    </location>
</feature>
<organism evidence="2 3">
    <name type="scientific">Quercus lobata</name>
    <name type="common">Valley oak</name>
    <dbReference type="NCBI Taxonomy" id="97700"/>
    <lineage>
        <taxon>Eukaryota</taxon>
        <taxon>Viridiplantae</taxon>
        <taxon>Streptophyta</taxon>
        <taxon>Embryophyta</taxon>
        <taxon>Tracheophyta</taxon>
        <taxon>Spermatophyta</taxon>
        <taxon>Magnoliopsida</taxon>
        <taxon>eudicotyledons</taxon>
        <taxon>Gunneridae</taxon>
        <taxon>Pentapetalae</taxon>
        <taxon>rosids</taxon>
        <taxon>fabids</taxon>
        <taxon>Fagales</taxon>
        <taxon>Fagaceae</taxon>
        <taxon>Quercus</taxon>
    </lineage>
</organism>
<dbReference type="EnsemblPlants" id="QL03p049951:mrna">
    <property type="protein sequence ID" value="QL03p049951:mrna"/>
    <property type="gene ID" value="QL03p049951"/>
</dbReference>
<dbReference type="EMBL" id="LRBV02000003">
    <property type="status" value="NOT_ANNOTATED_CDS"/>
    <property type="molecule type" value="Genomic_DNA"/>
</dbReference>